<dbReference type="Pfam" id="PF01661">
    <property type="entry name" value="Macro"/>
    <property type="match status" value="1"/>
</dbReference>
<accession>A0A3P3Y848</accession>
<dbReference type="Proteomes" id="UP000290189">
    <property type="component" value="Unassembled WGS sequence"/>
</dbReference>
<reference evidence="3 4" key="1">
    <citation type="submission" date="2018-03" db="EMBL/GenBank/DDBJ databases">
        <authorList>
            <person name="Fogelqvist J."/>
        </authorList>
    </citation>
    <scope>NUCLEOTIDE SEQUENCE [LARGE SCALE GENOMIC DNA]</scope>
</reference>
<name>A0A3P3Y848_PLABS</name>
<evidence type="ECO:0000313" key="3">
    <source>
        <dbReference type="EMBL" id="SPQ96325.1"/>
    </source>
</evidence>
<feature type="region of interest" description="Disordered" evidence="1">
    <location>
        <begin position="420"/>
        <end position="439"/>
    </location>
</feature>
<dbReference type="AlphaFoldDB" id="A0A3P3Y848"/>
<evidence type="ECO:0000256" key="1">
    <source>
        <dbReference type="SAM" id="MobiDB-lite"/>
    </source>
</evidence>
<organism evidence="3 4">
    <name type="scientific">Plasmodiophora brassicae</name>
    <name type="common">Clubroot disease agent</name>
    <dbReference type="NCBI Taxonomy" id="37360"/>
    <lineage>
        <taxon>Eukaryota</taxon>
        <taxon>Sar</taxon>
        <taxon>Rhizaria</taxon>
        <taxon>Endomyxa</taxon>
        <taxon>Phytomyxea</taxon>
        <taxon>Plasmodiophorida</taxon>
        <taxon>Plasmodiophoridae</taxon>
        <taxon>Plasmodiophora</taxon>
    </lineage>
</organism>
<protein>
    <recommendedName>
        <fullName evidence="2">Macro domain-containing protein</fullName>
    </recommendedName>
</protein>
<evidence type="ECO:0000313" key="4">
    <source>
        <dbReference type="Proteomes" id="UP000290189"/>
    </source>
</evidence>
<dbReference type="PANTHER" id="PTHR11106:SF27">
    <property type="entry name" value="MACRO DOMAIN-CONTAINING PROTEIN"/>
    <property type="match status" value="1"/>
</dbReference>
<dbReference type="InterPro" id="IPR043472">
    <property type="entry name" value="Macro_dom-like"/>
</dbReference>
<sequence>MIHADGVSWIRTAPMRATTTHPVAKLSKPRRRSRAARSAVMSNDALRRAYRKVKVVPRCDLTTLEVGAIVNASNPGLRRGGGVCGAIFEAAGSVNLQRACDAVSPCPVGEARITPGFALPAQYVIHTVGPCVHGAPNVDDARLLGSCYRSALDLAKANGIRAVAFPCISTGIYGYPKRKAAVVALEAVRDWLLRDGNSDSMDEIVLSTFQREDSDIYSELHLRGVLLLGCRQPWRLALQRLCSTTASPSDKRRELLYSGLEDDDEADGDDDVDASSVLQEETMDVDGVKLDDETVQYMLDSIGQASDEDKDQIQRLASESFNEADLDENDDITKKESFNAFRKGVEDYVLTMVDKTAQDMMKYLIELYEENRPEFQPSNNPDFQEFPAYDIIMDACEDERMAEEVAGRFKVWVAQREAVPALPPGSSPKSLPSSSARNE</sequence>
<geneLocation type="mitochondrion" evidence="3"/>
<proteinExistence type="predicted"/>
<gene>
    <name evidence="3" type="ORF">PLBR_LOCUS3540</name>
</gene>
<feature type="compositionally biased region" description="Low complexity" evidence="1">
    <location>
        <begin position="427"/>
        <end position="439"/>
    </location>
</feature>
<dbReference type="SMART" id="SM00506">
    <property type="entry name" value="A1pp"/>
    <property type="match status" value="1"/>
</dbReference>
<dbReference type="SUPFAM" id="SSF52949">
    <property type="entry name" value="Macro domain-like"/>
    <property type="match status" value="1"/>
</dbReference>
<dbReference type="PANTHER" id="PTHR11106">
    <property type="entry name" value="GANGLIOSIDE INDUCED DIFFERENTIATION ASSOCIATED PROTEIN 2-RELATED"/>
    <property type="match status" value="1"/>
</dbReference>
<dbReference type="EMBL" id="OVEO01000005">
    <property type="protein sequence ID" value="SPQ96325.1"/>
    <property type="molecule type" value="Genomic_DNA"/>
</dbReference>
<dbReference type="CDD" id="cd02908">
    <property type="entry name" value="Macro_OAADPr_deacetylase"/>
    <property type="match status" value="1"/>
</dbReference>
<dbReference type="InterPro" id="IPR002589">
    <property type="entry name" value="Macro_dom"/>
</dbReference>
<feature type="region of interest" description="Disordered" evidence="1">
    <location>
        <begin position="19"/>
        <end position="38"/>
    </location>
</feature>
<dbReference type="Gene3D" id="3.40.220.10">
    <property type="entry name" value="Leucine Aminopeptidase, subunit E, domain 1"/>
    <property type="match status" value="1"/>
</dbReference>
<keyword evidence="3" id="KW-0496">Mitochondrion</keyword>
<evidence type="ECO:0000259" key="2">
    <source>
        <dbReference type="PROSITE" id="PS51154"/>
    </source>
</evidence>
<dbReference type="PROSITE" id="PS51154">
    <property type="entry name" value="MACRO"/>
    <property type="match status" value="1"/>
</dbReference>
<feature type="domain" description="Macro" evidence="2">
    <location>
        <begin position="41"/>
        <end position="225"/>
    </location>
</feature>